<dbReference type="GO" id="GO:0046872">
    <property type="term" value="F:metal ion binding"/>
    <property type="evidence" value="ECO:0007669"/>
    <property type="project" value="UniProtKB-KW"/>
</dbReference>
<dbReference type="InterPro" id="IPR011761">
    <property type="entry name" value="ATP-grasp"/>
</dbReference>
<evidence type="ECO:0000256" key="15">
    <source>
        <dbReference type="ARBA" id="ARBA00023316"/>
    </source>
</evidence>
<feature type="binding site" evidence="20">
    <location>
        <begin position="313"/>
        <end position="314"/>
    </location>
    <ligand>
        <name>ATP</name>
        <dbReference type="ChEBI" id="CHEBI:30616"/>
    </ligand>
</feature>
<reference evidence="24" key="1">
    <citation type="submission" date="2022-06" db="EMBL/GenBank/DDBJ databases">
        <title>Physiological and biochemical characterization and genomic elucidation of a strain of the genus Ensifer adhaerens M8 that combines arsenic oxidation and chromium reduction.</title>
        <authorList>
            <person name="Li X."/>
            <person name="Yu c."/>
        </authorList>
    </citation>
    <scope>NUCLEOTIDE SEQUENCE</scope>
    <source>
        <strain evidence="24">M8</strain>
    </source>
</reference>
<keyword evidence="8 21" id="KW-0479">Metal-binding</keyword>
<dbReference type="Gene3D" id="3.30.1490.20">
    <property type="entry name" value="ATP-grasp fold, A domain"/>
    <property type="match status" value="1"/>
</dbReference>
<comment type="similarity">
    <text evidence="5 18">Belongs to the D-alanine--D-alanine ligase family.</text>
</comment>
<evidence type="ECO:0000256" key="11">
    <source>
        <dbReference type="ARBA" id="ARBA00022842"/>
    </source>
</evidence>
<dbReference type="GO" id="GO:0009252">
    <property type="term" value="P:peptidoglycan biosynthetic process"/>
    <property type="evidence" value="ECO:0007669"/>
    <property type="project" value="UniProtKB-UniRule"/>
</dbReference>
<evidence type="ECO:0000256" key="6">
    <source>
        <dbReference type="ARBA" id="ARBA00022490"/>
    </source>
</evidence>
<feature type="active site" evidence="19">
    <location>
        <position position="325"/>
    </location>
</feature>
<evidence type="ECO:0000256" key="5">
    <source>
        <dbReference type="ARBA" id="ARBA00010871"/>
    </source>
</evidence>
<keyword evidence="13 18" id="KW-0573">Peptidoglycan synthesis</keyword>
<dbReference type="PROSITE" id="PS50975">
    <property type="entry name" value="ATP_GRASP"/>
    <property type="match status" value="1"/>
</dbReference>
<dbReference type="Gene3D" id="3.30.470.20">
    <property type="entry name" value="ATP-grasp fold, B domain"/>
    <property type="match status" value="1"/>
</dbReference>
<dbReference type="PIRSF" id="PIRSF039102">
    <property type="entry name" value="Ddl/VanB"/>
    <property type="match status" value="1"/>
</dbReference>
<feature type="binding site" evidence="21">
    <location>
        <position position="316"/>
    </location>
    <ligand>
        <name>Mg(2+)</name>
        <dbReference type="ChEBI" id="CHEBI:18420"/>
        <label>2</label>
    </ligand>
</feature>
<dbReference type="EMBL" id="CP121308">
    <property type="protein sequence ID" value="WFP92560.1"/>
    <property type="molecule type" value="Genomic_DNA"/>
</dbReference>
<dbReference type="InterPro" id="IPR011127">
    <property type="entry name" value="Dala_Dala_lig_N"/>
</dbReference>
<dbReference type="NCBIfam" id="TIGR01205">
    <property type="entry name" value="D_ala_D_alaTIGR"/>
    <property type="match status" value="1"/>
</dbReference>
<keyword evidence="27" id="KW-1185">Reference proteome</keyword>
<comment type="cofactor">
    <cofactor evidence="1">
        <name>Mn(2+)</name>
        <dbReference type="ChEBI" id="CHEBI:29035"/>
    </cofactor>
</comment>
<proteinExistence type="inferred from homology"/>
<dbReference type="Pfam" id="PF07478">
    <property type="entry name" value="Dala_Dala_lig_C"/>
    <property type="match status" value="1"/>
</dbReference>
<comment type="pathway">
    <text evidence="17">Glycan biosynthesis.</text>
</comment>
<evidence type="ECO:0000256" key="8">
    <source>
        <dbReference type="ARBA" id="ARBA00022723"/>
    </source>
</evidence>
<gene>
    <name evidence="18" type="primary">ddl</name>
    <name evidence="24" type="ORF">NE863_09590</name>
    <name evidence="25" type="ORF">P4B07_09435</name>
</gene>
<evidence type="ECO:0000256" key="14">
    <source>
        <dbReference type="ARBA" id="ARBA00023211"/>
    </source>
</evidence>
<accession>A0A9Q8YC57</accession>
<dbReference type="GeneID" id="29517829"/>
<feature type="binding site" evidence="21">
    <location>
        <position position="314"/>
    </location>
    <ligand>
        <name>Mg(2+)</name>
        <dbReference type="ChEBI" id="CHEBI:18420"/>
        <label>2</label>
    </ligand>
</feature>
<dbReference type="SUPFAM" id="SSF52440">
    <property type="entry name" value="PreATP-grasp domain"/>
    <property type="match status" value="1"/>
</dbReference>
<name>A0A9Q8YC57_ENSAD</name>
<dbReference type="Proteomes" id="UP001214094">
    <property type="component" value="Chromosome"/>
</dbReference>
<dbReference type="OrthoDB" id="9813261at2"/>
<dbReference type="NCBIfam" id="NF002528">
    <property type="entry name" value="PRK01966.1-4"/>
    <property type="match status" value="1"/>
</dbReference>
<evidence type="ECO:0000313" key="26">
    <source>
        <dbReference type="Proteomes" id="UP001055460"/>
    </source>
</evidence>
<evidence type="ECO:0000313" key="24">
    <source>
        <dbReference type="EMBL" id="USJ25197.1"/>
    </source>
</evidence>
<reference evidence="25 27" key="2">
    <citation type="submission" date="2023-03" db="EMBL/GenBank/DDBJ databases">
        <title>Comparative genome and transcriptome analysis combination mining strategies for increasing vitamin B12 production of Ensifer adhaerens strain.</title>
        <authorList>
            <person name="Yongheng L."/>
        </authorList>
    </citation>
    <scope>NUCLEOTIDE SEQUENCE [LARGE SCALE GENOMIC DNA]</scope>
    <source>
        <strain evidence="25 27">Casida A-T305</strain>
    </source>
</reference>
<dbReference type="Pfam" id="PF01820">
    <property type="entry name" value="Dala_Dala_lig_N"/>
    <property type="match status" value="1"/>
</dbReference>
<comment type="cofactor">
    <cofactor evidence="21">
        <name>Mg(2+)</name>
        <dbReference type="ChEBI" id="CHEBI:18420"/>
    </cofactor>
    <cofactor evidence="21">
        <name>Mn(2+)</name>
        <dbReference type="ChEBI" id="CHEBI:29035"/>
    </cofactor>
    <text evidence="21">Binds 2 magnesium or manganese ions per subunit.</text>
</comment>
<feature type="binding site" evidence="20">
    <location>
        <position position="138"/>
    </location>
    <ligand>
        <name>ATP</name>
        <dbReference type="ChEBI" id="CHEBI:30616"/>
    </ligand>
</feature>
<dbReference type="SUPFAM" id="SSF56059">
    <property type="entry name" value="Glutathione synthetase ATP-binding domain-like"/>
    <property type="match status" value="1"/>
</dbReference>
<evidence type="ECO:0000256" key="17">
    <source>
        <dbReference type="ARBA" id="ARBA00060592"/>
    </source>
</evidence>
<dbReference type="GO" id="GO:0005829">
    <property type="term" value="C:cytosol"/>
    <property type="evidence" value="ECO:0007669"/>
    <property type="project" value="TreeGrafter"/>
</dbReference>
<dbReference type="InterPro" id="IPR016185">
    <property type="entry name" value="PreATP-grasp_dom_sf"/>
</dbReference>
<dbReference type="GO" id="GO:0005524">
    <property type="term" value="F:ATP binding"/>
    <property type="evidence" value="ECO:0007669"/>
    <property type="project" value="UniProtKB-UniRule"/>
</dbReference>
<keyword evidence="12 18" id="KW-0133">Cell shape</keyword>
<feature type="binding site" evidence="20">
    <location>
        <begin position="216"/>
        <end position="223"/>
    </location>
    <ligand>
        <name>ATP</name>
        <dbReference type="ChEBI" id="CHEBI:30616"/>
    </ligand>
</feature>
<evidence type="ECO:0000256" key="10">
    <source>
        <dbReference type="ARBA" id="ARBA00022840"/>
    </source>
</evidence>
<dbReference type="InterPro" id="IPR013815">
    <property type="entry name" value="ATP_grasp_subdomain_1"/>
</dbReference>
<dbReference type="PANTHER" id="PTHR23132:SF25">
    <property type="entry name" value="D-ALANINE--D-ALANINE LIGASE A"/>
    <property type="match status" value="1"/>
</dbReference>
<keyword evidence="9 20" id="KW-0547">Nucleotide-binding</keyword>
<feature type="binding site" evidence="21">
    <location>
        <position position="314"/>
    </location>
    <ligand>
        <name>Mg(2+)</name>
        <dbReference type="ChEBI" id="CHEBI:18420"/>
        <label>1</label>
    </ligand>
</feature>
<dbReference type="InterPro" id="IPR005905">
    <property type="entry name" value="D_ala_D_ala"/>
</dbReference>
<dbReference type="GO" id="GO:0008360">
    <property type="term" value="P:regulation of cell shape"/>
    <property type="evidence" value="ECO:0007669"/>
    <property type="project" value="UniProtKB-KW"/>
</dbReference>
<dbReference type="InterPro" id="IPR000291">
    <property type="entry name" value="D-Ala_lig_Van_CS"/>
</dbReference>
<feature type="active site" evidence="19">
    <location>
        <position position="17"/>
    </location>
</feature>
<comment type="pathway">
    <text evidence="4 18">Cell wall biogenesis; peptidoglycan biosynthesis.</text>
</comment>
<dbReference type="EMBL" id="CP098807">
    <property type="protein sequence ID" value="USJ25197.1"/>
    <property type="molecule type" value="Genomic_DNA"/>
</dbReference>
<dbReference type="EC" id="6.3.2.4" evidence="18"/>
<evidence type="ECO:0000256" key="16">
    <source>
        <dbReference type="ARBA" id="ARBA00047614"/>
    </source>
</evidence>
<evidence type="ECO:0000256" key="7">
    <source>
        <dbReference type="ARBA" id="ARBA00022598"/>
    </source>
</evidence>
<dbReference type="PANTHER" id="PTHR23132">
    <property type="entry name" value="D-ALANINE--D-ALANINE LIGASE"/>
    <property type="match status" value="1"/>
</dbReference>
<evidence type="ECO:0000256" key="2">
    <source>
        <dbReference type="ARBA" id="ARBA00003921"/>
    </source>
</evidence>
<evidence type="ECO:0000256" key="9">
    <source>
        <dbReference type="ARBA" id="ARBA00022741"/>
    </source>
</evidence>
<dbReference type="HAMAP" id="MF_00047">
    <property type="entry name" value="Dala_Dala_lig"/>
    <property type="match status" value="1"/>
</dbReference>
<dbReference type="GO" id="GO:0008716">
    <property type="term" value="F:D-alanine-D-alanine ligase activity"/>
    <property type="evidence" value="ECO:0007669"/>
    <property type="project" value="UniProtKB-UniRule"/>
</dbReference>
<keyword evidence="10 22" id="KW-0067">ATP-binding</keyword>
<evidence type="ECO:0000256" key="12">
    <source>
        <dbReference type="ARBA" id="ARBA00022960"/>
    </source>
</evidence>
<dbReference type="InterPro" id="IPR011095">
    <property type="entry name" value="Dala_Dala_lig_C"/>
</dbReference>
<keyword evidence="6 18" id="KW-0963">Cytoplasm</keyword>
<keyword evidence="15 18" id="KW-0961">Cell wall biogenesis/degradation</keyword>
<keyword evidence="14 21" id="KW-0464">Manganese</keyword>
<dbReference type="AlphaFoldDB" id="A0A9Q8YC57"/>
<evidence type="ECO:0000313" key="27">
    <source>
        <dbReference type="Proteomes" id="UP001214094"/>
    </source>
</evidence>
<feature type="domain" description="ATP-grasp" evidence="23">
    <location>
        <begin position="142"/>
        <end position="347"/>
    </location>
</feature>
<feature type="binding site" evidence="21">
    <location>
        <position position="301"/>
    </location>
    <ligand>
        <name>Mg(2+)</name>
        <dbReference type="ChEBI" id="CHEBI:18420"/>
        <label>1</label>
    </ligand>
</feature>
<evidence type="ECO:0000256" key="21">
    <source>
        <dbReference type="PIRSR" id="PIRSR039102-3"/>
    </source>
</evidence>
<dbReference type="KEGG" id="eah:FA04_09275"/>
<evidence type="ECO:0000256" key="3">
    <source>
        <dbReference type="ARBA" id="ARBA00004496"/>
    </source>
</evidence>
<comment type="subcellular location">
    <subcellularLocation>
        <location evidence="3 18">Cytoplasm</location>
    </subcellularLocation>
</comment>
<organism evidence="24 26">
    <name type="scientific">Ensifer adhaerens</name>
    <name type="common">Sinorhizobium morelense</name>
    <dbReference type="NCBI Taxonomy" id="106592"/>
    <lineage>
        <taxon>Bacteria</taxon>
        <taxon>Pseudomonadati</taxon>
        <taxon>Pseudomonadota</taxon>
        <taxon>Alphaproteobacteria</taxon>
        <taxon>Hyphomicrobiales</taxon>
        <taxon>Rhizobiaceae</taxon>
        <taxon>Sinorhizobium/Ensifer group</taxon>
        <taxon>Ensifer</taxon>
    </lineage>
</organism>
<keyword evidence="7 18" id="KW-0436">Ligase</keyword>
<evidence type="ECO:0000256" key="1">
    <source>
        <dbReference type="ARBA" id="ARBA00001936"/>
    </source>
</evidence>
<evidence type="ECO:0000256" key="20">
    <source>
        <dbReference type="PIRSR" id="PIRSR039102-2"/>
    </source>
</evidence>
<evidence type="ECO:0000256" key="18">
    <source>
        <dbReference type="HAMAP-Rule" id="MF_00047"/>
    </source>
</evidence>
<dbReference type="FunFam" id="3.30.1490.20:FF:000007">
    <property type="entry name" value="D-alanine--D-alanine ligase"/>
    <property type="match status" value="1"/>
</dbReference>
<dbReference type="PROSITE" id="PS00843">
    <property type="entry name" value="DALA_DALA_LIGASE_1"/>
    <property type="match status" value="1"/>
</dbReference>
<dbReference type="Gene3D" id="3.40.50.20">
    <property type="match status" value="1"/>
</dbReference>
<dbReference type="GO" id="GO:0071555">
    <property type="term" value="P:cell wall organization"/>
    <property type="evidence" value="ECO:0007669"/>
    <property type="project" value="UniProtKB-KW"/>
</dbReference>
<evidence type="ECO:0000256" key="22">
    <source>
        <dbReference type="PROSITE-ProRule" id="PRU00409"/>
    </source>
</evidence>
<comment type="function">
    <text evidence="2 18">Cell wall formation.</text>
</comment>
<keyword evidence="11 21" id="KW-0460">Magnesium</keyword>
<feature type="binding site" evidence="20">
    <location>
        <begin position="186"/>
        <end position="187"/>
    </location>
    <ligand>
        <name>ATP</name>
        <dbReference type="ChEBI" id="CHEBI:30616"/>
    </ligand>
</feature>
<dbReference type="PROSITE" id="PS00844">
    <property type="entry name" value="DALA_DALA_LIGASE_2"/>
    <property type="match status" value="1"/>
</dbReference>
<evidence type="ECO:0000256" key="4">
    <source>
        <dbReference type="ARBA" id="ARBA00004752"/>
    </source>
</evidence>
<protein>
    <recommendedName>
        <fullName evidence="18">D-alanine--D-alanine ligase</fullName>
        <ecNumber evidence="18">6.3.2.4</ecNumber>
    </recommendedName>
    <alternativeName>
        <fullName evidence="18">D-Ala-D-Ala ligase</fullName>
    </alternativeName>
    <alternativeName>
        <fullName evidence="18">D-alanylalanine synthetase</fullName>
    </alternativeName>
</protein>
<dbReference type="Proteomes" id="UP001055460">
    <property type="component" value="Chromosome"/>
</dbReference>
<sequence length="360" mass="37787">MTGKLRIAVLFGGRSAEHEVSLMSARNAVAALDRTRYEIVPIGIARDGRWMLVDLEDGELPKAIPVSGTQVALIPGGRGRAVTIAADGRQGLLPAIDLIFPVLHGPFGEDGTVQGYAETADVAYVGCGVAASAVAMDKALAKRLLVAEGIAVARAIGLHAGDAYSSETILESLGLPVFVKPARQGSSVGVSRVDSLDALQAALNEAFRHDDKVLIEEFVQAREIECSVLEDAKGQLTVSRPGEIIPAASHGFYSYDAKYVDAGGAVVEAPAKLSEEVIAEAKDMAARAFRALDCAGMARVDFFLRADGSLMINEINTIPGFTNISMYAKALAADGIAYGQVVETLIAHALKLRGKAGART</sequence>
<evidence type="ECO:0000259" key="23">
    <source>
        <dbReference type="PROSITE" id="PS50975"/>
    </source>
</evidence>
<comment type="catalytic activity">
    <reaction evidence="16 18">
        <text>2 D-alanine + ATP = D-alanyl-D-alanine + ADP + phosphate + H(+)</text>
        <dbReference type="Rhea" id="RHEA:11224"/>
        <dbReference type="ChEBI" id="CHEBI:15378"/>
        <dbReference type="ChEBI" id="CHEBI:30616"/>
        <dbReference type="ChEBI" id="CHEBI:43474"/>
        <dbReference type="ChEBI" id="CHEBI:57416"/>
        <dbReference type="ChEBI" id="CHEBI:57822"/>
        <dbReference type="ChEBI" id="CHEBI:456216"/>
        <dbReference type="EC" id="6.3.2.4"/>
    </reaction>
</comment>
<feature type="binding site" evidence="20">
    <location>
        <begin position="178"/>
        <end position="180"/>
    </location>
    <ligand>
        <name>ATP</name>
        <dbReference type="ChEBI" id="CHEBI:30616"/>
    </ligand>
</feature>
<evidence type="ECO:0000256" key="19">
    <source>
        <dbReference type="PIRSR" id="PIRSR039102-1"/>
    </source>
</evidence>
<feature type="active site" evidence="19">
    <location>
        <position position="186"/>
    </location>
</feature>
<dbReference type="RefSeq" id="WP_034793469.1">
    <property type="nucleotide sequence ID" value="NZ_CAXURO020000001.1"/>
</dbReference>
<evidence type="ECO:0000313" key="25">
    <source>
        <dbReference type="EMBL" id="WFP92560.1"/>
    </source>
</evidence>
<evidence type="ECO:0000256" key="13">
    <source>
        <dbReference type="ARBA" id="ARBA00022984"/>
    </source>
</evidence>